<dbReference type="OrthoDB" id="3083at2157"/>
<evidence type="ECO:0000313" key="2">
    <source>
        <dbReference type="Proteomes" id="UP000009231"/>
    </source>
</evidence>
<dbReference type="KEGG" id="mew:MSWAN_1151"/>
<evidence type="ECO:0000313" key="1">
    <source>
        <dbReference type="EMBL" id="AEG18169.1"/>
    </source>
</evidence>
<dbReference type="EMBL" id="CP002772">
    <property type="protein sequence ID" value="AEG18169.1"/>
    <property type="molecule type" value="Genomic_DNA"/>
</dbReference>
<sequence>MSKWADYCISAVRYNNTGNHIEKVQVCEDYGKTLGNFEEWLRSNVISSLDNNKTFVTILMNEGGSCSRGVDVHGVNVNGKKYIRTDEDQTTQDNLGDLPRF</sequence>
<gene>
    <name evidence="1" type="ordered locus">MSWAN_1151</name>
</gene>
<dbReference type="RefSeq" id="WP_013825671.1">
    <property type="nucleotide sequence ID" value="NC_015574.1"/>
</dbReference>
<accession>F6D4W0</accession>
<dbReference type="InterPro" id="IPR024997">
    <property type="entry name" value="DUF3892"/>
</dbReference>
<dbReference type="Proteomes" id="UP000009231">
    <property type="component" value="Chromosome"/>
</dbReference>
<dbReference type="eggNOG" id="arCOG11555">
    <property type="taxonomic scope" value="Archaea"/>
</dbReference>
<dbReference type="Pfam" id="PF13031">
    <property type="entry name" value="DUF3892"/>
    <property type="match status" value="1"/>
</dbReference>
<evidence type="ECO:0008006" key="3">
    <source>
        <dbReference type="Google" id="ProtNLM"/>
    </source>
</evidence>
<dbReference type="AlphaFoldDB" id="F6D4W0"/>
<dbReference type="HOGENOM" id="CLU_177701_0_0_2"/>
<keyword evidence="2" id="KW-1185">Reference proteome</keyword>
<reference evidence="1 2" key="1">
    <citation type="journal article" date="2014" name="Int. J. Syst. Evol. Microbiol.">
        <title>Methanobacterium paludis sp. nov. and a novel strain of Methanobacterium lacus isolated from northern peatlands.</title>
        <authorList>
            <person name="Cadillo-Quiroz H."/>
            <person name="Brauer S.L."/>
            <person name="Goodson N."/>
            <person name="Yavitt J.B."/>
            <person name="Zinder S.H."/>
        </authorList>
    </citation>
    <scope>NUCLEOTIDE SEQUENCE [LARGE SCALE GENOMIC DNA]</scope>
    <source>
        <strain evidence="2">DSM 25820 / JCM 18151 / SWAN1</strain>
    </source>
</reference>
<name>F6D4W0_METPW</name>
<organism evidence="1 2">
    <name type="scientific">Methanobacterium paludis (strain DSM 25820 / JCM 18151 / SWAN1)</name>
    <dbReference type="NCBI Taxonomy" id="868131"/>
    <lineage>
        <taxon>Archaea</taxon>
        <taxon>Methanobacteriati</taxon>
        <taxon>Methanobacteriota</taxon>
        <taxon>Methanomada group</taxon>
        <taxon>Methanobacteria</taxon>
        <taxon>Methanobacteriales</taxon>
        <taxon>Methanobacteriaceae</taxon>
        <taxon>Methanobacterium</taxon>
    </lineage>
</organism>
<dbReference type="GeneID" id="10668656"/>
<proteinExistence type="predicted"/>
<protein>
    <recommendedName>
        <fullName evidence="3">DUF3892 domain-containing protein</fullName>
    </recommendedName>
</protein>